<proteinExistence type="predicted"/>
<reference evidence="2 3" key="1">
    <citation type="submission" date="2020-08" db="EMBL/GenBank/DDBJ databases">
        <title>Sequencing the genomes of 1000 actinobacteria strains.</title>
        <authorList>
            <person name="Klenk H.-P."/>
        </authorList>
    </citation>
    <scope>NUCLEOTIDE SEQUENCE [LARGE SCALE GENOMIC DNA]</scope>
    <source>
        <strain evidence="2 3">DSM 12511</strain>
    </source>
</reference>
<gene>
    <name evidence="2" type="ORF">HD594_002829</name>
</gene>
<protein>
    <submittedName>
        <fullName evidence="2">Uncharacterized protein</fullName>
    </submittedName>
</protein>
<name>A0A7X0FT47_9MICO</name>
<feature type="region of interest" description="Disordered" evidence="1">
    <location>
        <begin position="1"/>
        <end position="63"/>
    </location>
</feature>
<feature type="compositionally biased region" description="Basic and acidic residues" evidence="1">
    <location>
        <begin position="50"/>
        <end position="63"/>
    </location>
</feature>
<organism evidence="2 3">
    <name type="scientific">Microbacterium thalassium</name>
    <dbReference type="NCBI Taxonomy" id="362649"/>
    <lineage>
        <taxon>Bacteria</taxon>
        <taxon>Bacillati</taxon>
        <taxon>Actinomycetota</taxon>
        <taxon>Actinomycetes</taxon>
        <taxon>Micrococcales</taxon>
        <taxon>Microbacteriaceae</taxon>
        <taxon>Microbacterium</taxon>
    </lineage>
</organism>
<dbReference type="EMBL" id="JACHML010000001">
    <property type="protein sequence ID" value="MBB6392516.1"/>
    <property type="molecule type" value="Genomic_DNA"/>
</dbReference>
<sequence length="63" mass="7056">MSTNRQRVERVPGSRRARLTPAPGTRPEPVPEDERETDAAAAASDQKAGPNDERLRRDVPPHW</sequence>
<evidence type="ECO:0000256" key="1">
    <source>
        <dbReference type="SAM" id="MobiDB-lite"/>
    </source>
</evidence>
<keyword evidence="3" id="KW-1185">Reference proteome</keyword>
<accession>A0A7X0FT47</accession>
<feature type="compositionally biased region" description="Basic and acidic residues" evidence="1">
    <location>
        <begin position="1"/>
        <end position="12"/>
    </location>
</feature>
<dbReference type="RefSeq" id="WP_184751573.1">
    <property type="nucleotide sequence ID" value="NZ_BAAAJR010000001.1"/>
</dbReference>
<dbReference type="Proteomes" id="UP000537775">
    <property type="component" value="Unassembled WGS sequence"/>
</dbReference>
<evidence type="ECO:0000313" key="3">
    <source>
        <dbReference type="Proteomes" id="UP000537775"/>
    </source>
</evidence>
<dbReference type="AlphaFoldDB" id="A0A7X0FT47"/>
<evidence type="ECO:0000313" key="2">
    <source>
        <dbReference type="EMBL" id="MBB6392516.1"/>
    </source>
</evidence>
<comment type="caution">
    <text evidence="2">The sequence shown here is derived from an EMBL/GenBank/DDBJ whole genome shotgun (WGS) entry which is preliminary data.</text>
</comment>